<organism evidence="2 3">
    <name type="scientific">Marinomonas balearica</name>
    <dbReference type="NCBI Taxonomy" id="491947"/>
    <lineage>
        <taxon>Bacteria</taxon>
        <taxon>Pseudomonadati</taxon>
        <taxon>Pseudomonadota</taxon>
        <taxon>Gammaproteobacteria</taxon>
        <taxon>Oceanospirillales</taxon>
        <taxon>Oceanospirillaceae</taxon>
        <taxon>Marinomonas</taxon>
    </lineage>
</organism>
<dbReference type="GO" id="GO:0005886">
    <property type="term" value="C:plasma membrane"/>
    <property type="evidence" value="ECO:0007669"/>
    <property type="project" value="TreeGrafter"/>
</dbReference>
<evidence type="ECO:0000313" key="2">
    <source>
        <dbReference type="EMBL" id="TDO97528.1"/>
    </source>
</evidence>
<protein>
    <recommendedName>
        <fullName evidence="4">Inner membrane protein</fullName>
    </recommendedName>
</protein>
<dbReference type="PANTHER" id="PTHR35813">
    <property type="entry name" value="INNER MEMBRANE PROTEIN YBAN"/>
    <property type="match status" value="1"/>
</dbReference>
<evidence type="ECO:0008006" key="4">
    <source>
        <dbReference type="Google" id="ProtNLM"/>
    </source>
</evidence>
<keyword evidence="3" id="KW-1185">Reference proteome</keyword>
<gene>
    <name evidence="2" type="ORF">DFP79_2349</name>
</gene>
<accession>A0A4R6M7X0</accession>
<dbReference type="OrthoDB" id="9816293at2"/>
<evidence type="ECO:0000256" key="1">
    <source>
        <dbReference type="SAM" id="Phobius"/>
    </source>
</evidence>
<reference evidence="2 3" key="1">
    <citation type="submission" date="2019-03" db="EMBL/GenBank/DDBJ databases">
        <title>Genomic Encyclopedia of Type Strains, Phase III (KMG-III): the genomes of soil and plant-associated and newly described type strains.</title>
        <authorList>
            <person name="Whitman W."/>
        </authorList>
    </citation>
    <scope>NUCLEOTIDE SEQUENCE [LARGE SCALE GENOMIC DNA]</scope>
    <source>
        <strain evidence="2 3">CECT 7378</strain>
    </source>
</reference>
<sequence>MLTKSKQFMYQVIAVISLGLAIFGVITPGFPATEFVLLCAWSSAKGSPKIYHLLHTNRFTGPVLNDWKNGKVISLNNKIFSSISMILCVFFLFYSGIHIYLISFGLIGISISFIWVWSRPSRV</sequence>
<dbReference type="EMBL" id="SNXC01000012">
    <property type="protein sequence ID" value="TDO97528.1"/>
    <property type="molecule type" value="Genomic_DNA"/>
</dbReference>
<proteinExistence type="predicted"/>
<comment type="caution">
    <text evidence="2">The sequence shown here is derived from an EMBL/GenBank/DDBJ whole genome shotgun (WGS) entry which is preliminary data.</text>
</comment>
<dbReference type="InterPro" id="IPR007401">
    <property type="entry name" value="DUF454"/>
</dbReference>
<evidence type="ECO:0000313" key="3">
    <source>
        <dbReference type="Proteomes" id="UP000294656"/>
    </source>
</evidence>
<dbReference type="Proteomes" id="UP000294656">
    <property type="component" value="Unassembled WGS sequence"/>
</dbReference>
<keyword evidence="1" id="KW-0472">Membrane</keyword>
<feature type="transmembrane region" description="Helical" evidence="1">
    <location>
        <begin position="12"/>
        <end position="29"/>
    </location>
</feature>
<feature type="transmembrane region" description="Helical" evidence="1">
    <location>
        <begin position="75"/>
        <end position="93"/>
    </location>
</feature>
<keyword evidence="1" id="KW-0812">Transmembrane</keyword>
<keyword evidence="1" id="KW-1133">Transmembrane helix</keyword>
<feature type="transmembrane region" description="Helical" evidence="1">
    <location>
        <begin position="99"/>
        <end position="117"/>
    </location>
</feature>
<dbReference type="Pfam" id="PF04304">
    <property type="entry name" value="DUF454"/>
    <property type="match status" value="1"/>
</dbReference>
<dbReference type="AlphaFoldDB" id="A0A4R6M7X0"/>
<dbReference type="PANTHER" id="PTHR35813:SF1">
    <property type="entry name" value="INNER MEMBRANE PROTEIN YBAN"/>
    <property type="match status" value="1"/>
</dbReference>
<name>A0A4R6M7X0_9GAMM</name>